<accession>A0A0C9YG10</accession>
<sequence>VRAVAFVDESQVVAGYENGDIRRWKIEDGQQLGPTMKGSGPVRSLAVSQDGRWIVSGDHGKKATVWNARTNEKVCHTEHGNFVGAVDISSDSAKVVASSNAATNNVRLFDISSGTQLLPPISHRYSRGVKFSPDGSRFATASNDCGFRVYSTHNGQVLFDSGTRCSPNSSSIVTPLVWSADGQQLFVASKGKITSFSISDSTSSEWPIHETSNVSIASNGIFIACSPDSSVLLWDCMSRRQIGPIITHAADVWCIALSPSGGYLACG</sequence>
<keyword evidence="2" id="KW-0677">Repeat</keyword>
<dbReference type="PANTHER" id="PTHR19848:SF8">
    <property type="entry name" value="F-BOX AND WD REPEAT DOMAIN CONTAINING 7"/>
    <property type="match status" value="1"/>
</dbReference>
<dbReference type="Gene3D" id="2.130.10.10">
    <property type="entry name" value="YVTN repeat-like/Quinoprotein amine dehydrogenase"/>
    <property type="match status" value="2"/>
</dbReference>
<name>A0A0C9YG10_9AGAM</name>
<feature type="non-terminal residue" evidence="3">
    <location>
        <position position="267"/>
    </location>
</feature>
<gene>
    <name evidence="3" type="ORF">PISMIDRAFT_71898</name>
</gene>
<dbReference type="Proteomes" id="UP000054018">
    <property type="component" value="Unassembled WGS sequence"/>
</dbReference>
<dbReference type="Pfam" id="PF00400">
    <property type="entry name" value="WD40"/>
    <property type="match status" value="3"/>
</dbReference>
<dbReference type="SUPFAM" id="SSF50978">
    <property type="entry name" value="WD40 repeat-like"/>
    <property type="match status" value="1"/>
</dbReference>
<reference evidence="3 4" key="1">
    <citation type="submission" date="2014-04" db="EMBL/GenBank/DDBJ databases">
        <authorList>
            <consortium name="DOE Joint Genome Institute"/>
            <person name="Kuo A."/>
            <person name="Kohler A."/>
            <person name="Costa M.D."/>
            <person name="Nagy L.G."/>
            <person name="Floudas D."/>
            <person name="Copeland A."/>
            <person name="Barry K.W."/>
            <person name="Cichocki N."/>
            <person name="Veneault-Fourrey C."/>
            <person name="LaButti K."/>
            <person name="Lindquist E.A."/>
            <person name="Lipzen A."/>
            <person name="Lundell T."/>
            <person name="Morin E."/>
            <person name="Murat C."/>
            <person name="Sun H."/>
            <person name="Tunlid A."/>
            <person name="Henrissat B."/>
            <person name="Grigoriev I.V."/>
            <person name="Hibbett D.S."/>
            <person name="Martin F."/>
            <person name="Nordberg H.P."/>
            <person name="Cantor M.N."/>
            <person name="Hua S.X."/>
        </authorList>
    </citation>
    <scope>NUCLEOTIDE SEQUENCE [LARGE SCALE GENOMIC DNA]</scope>
    <source>
        <strain evidence="3 4">441</strain>
    </source>
</reference>
<evidence type="ECO:0000313" key="4">
    <source>
        <dbReference type="Proteomes" id="UP000054018"/>
    </source>
</evidence>
<evidence type="ECO:0008006" key="5">
    <source>
        <dbReference type="Google" id="ProtNLM"/>
    </source>
</evidence>
<proteinExistence type="predicted"/>
<dbReference type="HOGENOM" id="CLU_028047_0_0_1"/>
<dbReference type="InterPro" id="IPR036322">
    <property type="entry name" value="WD40_repeat_dom_sf"/>
</dbReference>
<dbReference type="AlphaFoldDB" id="A0A0C9YG10"/>
<dbReference type="InterPro" id="IPR015943">
    <property type="entry name" value="WD40/YVTN_repeat-like_dom_sf"/>
</dbReference>
<protein>
    <recommendedName>
        <fullName evidence="5">WD40 repeat-like protein</fullName>
    </recommendedName>
</protein>
<reference evidence="4" key="2">
    <citation type="submission" date="2015-01" db="EMBL/GenBank/DDBJ databases">
        <title>Evolutionary Origins and Diversification of the Mycorrhizal Mutualists.</title>
        <authorList>
            <consortium name="DOE Joint Genome Institute"/>
            <consortium name="Mycorrhizal Genomics Consortium"/>
            <person name="Kohler A."/>
            <person name="Kuo A."/>
            <person name="Nagy L.G."/>
            <person name="Floudas D."/>
            <person name="Copeland A."/>
            <person name="Barry K.W."/>
            <person name="Cichocki N."/>
            <person name="Veneault-Fourrey C."/>
            <person name="LaButti K."/>
            <person name="Lindquist E.A."/>
            <person name="Lipzen A."/>
            <person name="Lundell T."/>
            <person name="Morin E."/>
            <person name="Murat C."/>
            <person name="Riley R."/>
            <person name="Ohm R."/>
            <person name="Sun H."/>
            <person name="Tunlid A."/>
            <person name="Henrissat B."/>
            <person name="Grigoriev I.V."/>
            <person name="Hibbett D.S."/>
            <person name="Martin F."/>
        </authorList>
    </citation>
    <scope>NUCLEOTIDE SEQUENCE [LARGE SCALE GENOMIC DNA]</scope>
    <source>
        <strain evidence="4">441</strain>
    </source>
</reference>
<evidence type="ECO:0000313" key="3">
    <source>
        <dbReference type="EMBL" id="KIK15491.1"/>
    </source>
</evidence>
<dbReference type="PANTHER" id="PTHR19848">
    <property type="entry name" value="WD40 REPEAT PROTEIN"/>
    <property type="match status" value="1"/>
</dbReference>
<keyword evidence="4" id="KW-1185">Reference proteome</keyword>
<dbReference type="EMBL" id="KN833888">
    <property type="protein sequence ID" value="KIK15491.1"/>
    <property type="molecule type" value="Genomic_DNA"/>
</dbReference>
<evidence type="ECO:0000256" key="2">
    <source>
        <dbReference type="ARBA" id="ARBA00022737"/>
    </source>
</evidence>
<organism evidence="3 4">
    <name type="scientific">Pisolithus microcarpus 441</name>
    <dbReference type="NCBI Taxonomy" id="765257"/>
    <lineage>
        <taxon>Eukaryota</taxon>
        <taxon>Fungi</taxon>
        <taxon>Dikarya</taxon>
        <taxon>Basidiomycota</taxon>
        <taxon>Agaricomycotina</taxon>
        <taxon>Agaricomycetes</taxon>
        <taxon>Agaricomycetidae</taxon>
        <taxon>Boletales</taxon>
        <taxon>Sclerodermatineae</taxon>
        <taxon>Pisolithaceae</taxon>
        <taxon>Pisolithus</taxon>
    </lineage>
</organism>
<feature type="non-terminal residue" evidence="3">
    <location>
        <position position="1"/>
    </location>
</feature>
<dbReference type="InterPro" id="IPR001680">
    <property type="entry name" value="WD40_rpt"/>
</dbReference>
<dbReference type="STRING" id="765257.A0A0C9YG10"/>
<evidence type="ECO:0000256" key="1">
    <source>
        <dbReference type="ARBA" id="ARBA00022574"/>
    </source>
</evidence>
<dbReference type="OrthoDB" id="10248252at2759"/>
<dbReference type="SMART" id="SM00320">
    <property type="entry name" value="WD40"/>
    <property type="match status" value="4"/>
</dbReference>
<keyword evidence="1" id="KW-0853">WD repeat</keyword>